<comment type="caution">
    <text evidence="1">The sequence shown here is derived from an EMBL/GenBank/DDBJ whole genome shotgun (WGS) entry which is preliminary data.</text>
</comment>
<evidence type="ECO:0008006" key="3">
    <source>
        <dbReference type="Google" id="ProtNLM"/>
    </source>
</evidence>
<evidence type="ECO:0000313" key="2">
    <source>
        <dbReference type="Proteomes" id="UP000004211"/>
    </source>
</evidence>
<proteinExistence type="predicted"/>
<dbReference type="eggNOG" id="COG2253">
    <property type="taxonomic scope" value="Bacteria"/>
</dbReference>
<reference evidence="1 2" key="1">
    <citation type="submission" date="2010-08" db="EMBL/GenBank/DDBJ databases">
        <authorList>
            <person name="Durkin A.S."/>
            <person name="Madupu R."/>
            <person name="Torralba M."/>
            <person name="Gillis M."/>
            <person name="Methe B."/>
            <person name="Sutton G."/>
            <person name="Nelson K.E."/>
        </authorList>
    </citation>
    <scope>NUCLEOTIDE SEQUENCE [LARGE SCALE GENOMIC DNA]</scope>
    <source>
        <strain evidence="1 2">ACS-049-V-Sch6</strain>
    </source>
</reference>
<sequence>MTNKQTDLFRSLIIKALFLNDFLADKLTLKGGSALDLVYNLTGRSSLDIDVALAEDFSSSDLFEIEGTLLKTLNDLFNEENYTVFDLTFTKRPKIESNPRWGGYLVEFKIMEGIYSEEEISKNLEKYRRCNSIPIGSSRKFKIDISKYEATHNATNSNYDGIEINVYSLEMIVYEKIRAICQQLPEYKYNMGHFKKSRLKDFYDIYKIVKNNHINRNRLNLRDLTEFFDAKEVPLELLNQISKYKEHFKEGESQLLETLTKEESTNYNFNTIFDYVVNLIAEINHQ</sequence>
<name>E1L4T8_9FIRM</name>
<dbReference type="EMBL" id="AEDR01000016">
    <property type="protein sequence ID" value="EFL56718.1"/>
    <property type="molecule type" value="Genomic_DNA"/>
</dbReference>
<evidence type="ECO:0000313" key="1">
    <source>
        <dbReference type="EMBL" id="EFL56718.1"/>
    </source>
</evidence>
<accession>E1L4T8</accession>
<dbReference type="InterPro" id="IPR014942">
    <property type="entry name" value="AbiEii"/>
</dbReference>
<dbReference type="RefSeq" id="WP_005375935.1">
    <property type="nucleotide sequence ID" value="NZ_AEDR01000016.1"/>
</dbReference>
<dbReference type="Pfam" id="PF08843">
    <property type="entry name" value="AbiEii"/>
    <property type="match status" value="1"/>
</dbReference>
<organism evidence="1 2">
    <name type="scientific">Veillonella atypica ACS-049-V-Sch6</name>
    <dbReference type="NCBI Taxonomy" id="866776"/>
    <lineage>
        <taxon>Bacteria</taxon>
        <taxon>Bacillati</taxon>
        <taxon>Bacillota</taxon>
        <taxon>Negativicutes</taxon>
        <taxon>Veillonellales</taxon>
        <taxon>Veillonellaceae</taxon>
        <taxon>Veillonella</taxon>
    </lineage>
</organism>
<dbReference type="Proteomes" id="UP000004211">
    <property type="component" value="Unassembled WGS sequence"/>
</dbReference>
<dbReference type="AlphaFoldDB" id="E1L4T8"/>
<gene>
    <name evidence="1" type="ORF">HMPREF9321_0850</name>
</gene>
<dbReference type="Gene3D" id="3.10.450.620">
    <property type="entry name" value="JHP933, nucleotidyltransferase-like core domain"/>
    <property type="match status" value="1"/>
</dbReference>
<protein>
    <recommendedName>
        <fullName evidence="3">Nucleotidyl transferase, PF08843 family</fullName>
    </recommendedName>
</protein>